<keyword evidence="3" id="KW-1185">Reference proteome</keyword>
<dbReference type="RefSeq" id="WP_207506536.1">
    <property type="nucleotide sequence ID" value="NZ_BNAC01000001.1"/>
</dbReference>
<evidence type="ECO:0008006" key="4">
    <source>
        <dbReference type="Google" id="ProtNLM"/>
    </source>
</evidence>
<proteinExistence type="predicted"/>
<name>A0A1I1Q8G3_9ACTN</name>
<dbReference type="STRING" id="1225127.SAMN05661030_2541"/>
<reference evidence="3" key="1">
    <citation type="submission" date="2016-10" db="EMBL/GenBank/DDBJ databases">
        <authorList>
            <person name="Varghese N."/>
            <person name="Submissions S."/>
        </authorList>
    </citation>
    <scope>NUCLEOTIDE SEQUENCE [LARGE SCALE GENOMIC DNA]</scope>
    <source>
        <strain evidence="3">DSM 45962</strain>
    </source>
</reference>
<dbReference type="Proteomes" id="UP000199022">
    <property type="component" value="Unassembled WGS sequence"/>
</dbReference>
<organism evidence="2 3">
    <name type="scientific">Klenkia taihuensis</name>
    <dbReference type="NCBI Taxonomy" id="1225127"/>
    <lineage>
        <taxon>Bacteria</taxon>
        <taxon>Bacillati</taxon>
        <taxon>Actinomycetota</taxon>
        <taxon>Actinomycetes</taxon>
        <taxon>Geodermatophilales</taxon>
        <taxon>Geodermatophilaceae</taxon>
        <taxon>Klenkia</taxon>
    </lineage>
</organism>
<accession>A0A1I1Q8G3</accession>
<evidence type="ECO:0000313" key="3">
    <source>
        <dbReference type="Proteomes" id="UP000199022"/>
    </source>
</evidence>
<evidence type="ECO:0000256" key="1">
    <source>
        <dbReference type="SAM" id="MobiDB-lite"/>
    </source>
</evidence>
<dbReference type="AlphaFoldDB" id="A0A1I1Q8G3"/>
<feature type="region of interest" description="Disordered" evidence="1">
    <location>
        <begin position="109"/>
        <end position="129"/>
    </location>
</feature>
<evidence type="ECO:0000313" key="2">
    <source>
        <dbReference type="EMBL" id="SFD15523.1"/>
    </source>
</evidence>
<sequence length="129" mass="13381">MSAPREPLSWEGEDVDAAAARRAALEHAALLAGARGEPLTIANEFAEVTVRLVDTRNGSRLLVEAPKSGQWVALDPMQVEALTWQGTATFSAMIGNPFGPLIPEASAGVVTDGSVREGGGPETLEGGSQ</sequence>
<dbReference type="EMBL" id="FOMD01000003">
    <property type="protein sequence ID" value="SFD15523.1"/>
    <property type="molecule type" value="Genomic_DNA"/>
</dbReference>
<gene>
    <name evidence="2" type="ORF">SAMN05661030_2541</name>
</gene>
<protein>
    <recommendedName>
        <fullName evidence="4">Dihydrodiol dehydrogenase</fullName>
    </recommendedName>
</protein>